<evidence type="ECO:0000256" key="1">
    <source>
        <dbReference type="ARBA" id="ARBA00004141"/>
    </source>
</evidence>
<reference evidence="8 9" key="1">
    <citation type="submission" date="2014-04" db="EMBL/GenBank/DDBJ databases">
        <authorList>
            <consortium name="DOE Joint Genome Institute"/>
            <person name="Kuo A."/>
            <person name="Kohler A."/>
            <person name="Costa M.D."/>
            <person name="Nagy L.G."/>
            <person name="Floudas D."/>
            <person name="Copeland A."/>
            <person name="Barry K.W."/>
            <person name="Cichocki N."/>
            <person name="Veneault-Fourrey C."/>
            <person name="LaButti K."/>
            <person name="Lindquist E.A."/>
            <person name="Lipzen A."/>
            <person name="Lundell T."/>
            <person name="Morin E."/>
            <person name="Murat C."/>
            <person name="Sun H."/>
            <person name="Tunlid A."/>
            <person name="Henrissat B."/>
            <person name="Grigoriev I.V."/>
            <person name="Hibbett D.S."/>
            <person name="Martin F."/>
            <person name="Nordberg H.P."/>
            <person name="Cantor M.N."/>
            <person name="Hua S.X."/>
        </authorList>
    </citation>
    <scope>NUCLEOTIDE SEQUENCE [LARGE SCALE GENOMIC DNA]</scope>
    <source>
        <strain evidence="8 9">441</strain>
    </source>
</reference>
<protein>
    <recommendedName>
        <fullName evidence="7">TECPR1-like DysF domain-containing protein</fullName>
    </recommendedName>
</protein>
<organism evidence="8 9">
    <name type="scientific">Pisolithus microcarpus 441</name>
    <dbReference type="NCBI Taxonomy" id="765257"/>
    <lineage>
        <taxon>Eukaryota</taxon>
        <taxon>Fungi</taxon>
        <taxon>Dikarya</taxon>
        <taxon>Basidiomycota</taxon>
        <taxon>Agaricomycotina</taxon>
        <taxon>Agaricomycetes</taxon>
        <taxon>Agaricomycetidae</taxon>
        <taxon>Boletales</taxon>
        <taxon>Sclerodermatineae</taxon>
        <taxon>Pisolithaceae</taxon>
        <taxon>Pisolithus</taxon>
    </lineage>
</organism>
<evidence type="ECO:0000256" key="3">
    <source>
        <dbReference type="ARBA" id="ARBA00022989"/>
    </source>
</evidence>
<dbReference type="STRING" id="765257.A0A0C9ZN83"/>
<dbReference type="PANTHER" id="PTHR28304:SF2">
    <property type="entry name" value="PEROXISOMAL MEMBRANE PROTEIN PEX29"/>
    <property type="match status" value="1"/>
</dbReference>
<evidence type="ECO:0000313" key="8">
    <source>
        <dbReference type="EMBL" id="KIK27384.1"/>
    </source>
</evidence>
<dbReference type="HOGENOM" id="CLU_029283_0_0_1"/>
<proteinExistence type="predicted"/>
<evidence type="ECO:0000259" key="7">
    <source>
        <dbReference type="Pfam" id="PF06398"/>
    </source>
</evidence>
<dbReference type="OrthoDB" id="74314at2759"/>
<dbReference type="Proteomes" id="UP000054018">
    <property type="component" value="Unassembled WGS sequence"/>
</dbReference>
<feature type="domain" description="TECPR1-like DysF" evidence="7">
    <location>
        <begin position="122"/>
        <end position="350"/>
    </location>
</feature>
<name>A0A0C9ZN83_9AGAM</name>
<dbReference type="InterPro" id="IPR010482">
    <property type="entry name" value="TECPR1-like_DysF"/>
</dbReference>
<dbReference type="GO" id="GO:0005778">
    <property type="term" value="C:peroxisomal membrane"/>
    <property type="evidence" value="ECO:0007669"/>
    <property type="project" value="UniProtKB-ARBA"/>
</dbReference>
<feature type="region of interest" description="Disordered" evidence="5">
    <location>
        <begin position="453"/>
        <end position="509"/>
    </location>
</feature>
<evidence type="ECO:0000256" key="6">
    <source>
        <dbReference type="SAM" id="Phobius"/>
    </source>
</evidence>
<dbReference type="GO" id="GO:0007031">
    <property type="term" value="P:peroxisome organization"/>
    <property type="evidence" value="ECO:0007669"/>
    <property type="project" value="TreeGrafter"/>
</dbReference>
<dbReference type="EMBL" id="KN833696">
    <property type="protein sequence ID" value="KIK27384.1"/>
    <property type="molecule type" value="Genomic_DNA"/>
</dbReference>
<keyword evidence="2 6" id="KW-0812">Transmembrane</keyword>
<gene>
    <name evidence="8" type="ORF">PISMIDRAFT_183405</name>
</gene>
<evidence type="ECO:0000256" key="4">
    <source>
        <dbReference type="ARBA" id="ARBA00023136"/>
    </source>
</evidence>
<feature type="transmembrane region" description="Helical" evidence="6">
    <location>
        <begin position="349"/>
        <end position="367"/>
    </location>
</feature>
<dbReference type="Pfam" id="PF06398">
    <property type="entry name" value="Pex24p"/>
    <property type="match status" value="1"/>
</dbReference>
<keyword evidence="9" id="KW-1185">Reference proteome</keyword>
<evidence type="ECO:0000256" key="2">
    <source>
        <dbReference type="ARBA" id="ARBA00022692"/>
    </source>
</evidence>
<feature type="transmembrane region" description="Helical" evidence="6">
    <location>
        <begin position="163"/>
        <end position="195"/>
    </location>
</feature>
<evidence type="ECO:0000256" key="5">
    <source>
        <dbReference type="SAM" id="MobiDB-lite"/>
    </source>
</evidence>
<accession>A0A0C9ZN83</accession>
<keyword evidence="4 6" id="KW-0472">Membrane</keyword>
<evidence type="ECO:0000313" key="9">
    <source>
        <dbReference type="Proteomes" id="UP000054018"/>
    </source>
</evidence>
<keyword evidence="3 6" id="KW-1133">Transmembrane helix</keyword>
<dbReference type="AlphaFoldDB" id="A0A0C9ZN83"/>
<comment type="subcellular location">
    <subcellularLocation>
        <location evidence="1">Membrane</location>
        <topology evidence="1">Multi-pass membrane protein</topology>
    </subcellularLocation>
</comment>
<dbReference type="PANTHER" id="PTHR28304">
    <property type="entry name" value="PEROXISOMAL MEMBRANE PROTEIN PEX29"/>
    <property type="match status" value="1"/>
</dbReference>
<feature type="transmembrane region" description="Helical" evidence="6">
    <location>
        <begin position="320"/>
        <end position="337"/>
    </location>
</feature>
<reference evidence="9" key="2">
    <citation type="submission" date="2015-01" db="EMBL/GenBank/DDBJ databases">
        <title>Evolutionary Origins and Diversification of the Mycorrhizal Mutualists.</title>
        <authorList>
            <consortium name="DOE Joint Genome Institute"/>
            <consortium name="Mycorrhizal Genomics Consortium"/>
            <person name="Kohler A."/>
            <person name="Kuo A."/>
            <person name="Nagy L.G."/>
            <person name="Floudas D."/>
            <person name="Copeland A."/>
            <person name="Barry K.W."/>
            <person name="Cichocki N."/>
            <person name="Veneault-Fourrey C."/>
            <person name="LaButti K."/>
            <person name="Lindquist E.A."/>
            <person name="Lipzen A."/>
            <person name="Lundell T."/>
            <person name="Morin E."/>
            <person name="Murat C."/>
            <person name="Riley R."/>
            <person name="Ohm R."/>
            <person name="Sun H."/>
            <person name="Tunlid A."/>
            <person name="Henrissat B."/>
            <person name="Grigoriev I.V."/>
            <person name="Hibbett D.S."/>
            <person name="Martin F."/>
        </authorList>
    </citation>
    <scope>NUCLEOTIDE SEQUENCE [LARGE SCALE GENOMIC DNA]</scope>
    <source>
        <strain evidence="9">441</strain>
    </source>
</reference>
<dbReference type="InterPro" id="IPR052816">
    <property type="entry name" value="Peroxisomal_Membrane_PEX28-32"/>
</dbReference>
<sequence>MATFEYVDIPQEAIRLASSSQEGNSVRPAQKIPTTFPDPSTASGFFSWQLHVDNASSENGSATSGPSKIALSIFPQLLLSSSLPAAAASAAVNASSGTGLSLFATSSRSGQPSQTFLSTRDPLSLPIVTNNFRRFVARVGPVFWLQDRIEEIILWKKGWKRTVVWLFAYGFVCYYPGLILLLPHALLLSVMLVYYPASGSPPVPLNVSEGTADWQANIQAIQNLMGAFSDAHDAIVPLLPFLCPARLRPVASTASSTSHSSEAEATFTLNSSLERKTNGSRQQSMTHTSSYSPHPTLTLTVISFLILLPVVTADILPLRLLFFLLGVGIVCALHPNVRNALTGAWVARHALLSSNVLFSISLPLPILPRPHLPFHFHFIDSRTSRTYQRRYLHFQVTQKKVRAVLRRFVDNDRLSDKVWPAPMCTVELWENERWEPTSGATLSGGKRASLFGGSGAGSMNSGSEVGNGEAEPRNVKSKSTMLPAGTWSKTHLRQSERAPWTRGRDGWSGVGGEISTSSNLTFSLTPGWAFVETESWRADLEGSWALEGQHPDNKYFYVETQRVCADEDGWVYTSDTWSNPQPNPCPTEGWVTRRRRWTRRVYWKGL</sequence>